<evidence type="ECO:0008006" key="3">
    <source>
        <dbReference type="Google" id="ProtNLM"/>
    </source>
</evidence>
<dbReference type="KEGG" id="amd:AMED_6525"/>
<dbReference type="OrthoDB" id="5510591at2"/>
<dbReference type="HOGENOM" id="CLU_2598316_0_0_11"/>
<proteinExistence type="predicted"/>
<evidence type="ECO:0000313" key="2">
    <source>
        <dbReference type="Proteomes" id="UP000000328"/>
    </source>
</evidence>
<organism evidence="1 2">
    <name type="scientific">Amycolatopsis mediterranei (strain U-32)</name>
    <dbReference type="NCBI Taxonomy" id="749927"/>
    <lineage>
        <taxon>Bacteria</taxon>
        <taxon>Bacillati</taxon>
        <taxon>Actinomycetota</taxon>
        <taxon>Actinomycetes</taxon>
        <taxon>Pseudonocardiales</taxon>
        <taxon>Pseudonocardiaceae</taxon>
        <taxon>Amycolatopsis</taxon>
    </lineage>
</organism>
<sequence length="79" mass="8563">MLSKVLGRPSTFHPLTFEEQRQAMIDAGLPAAVAEMNAEALGLFAEGDADWATEDVPSLLGRPARTFREFVTDHAATFA</sequence>
<dbReference type="RefSeq" id="WP_013228305.1">
    <property type="nucleotide sequence ID" value="NC_014318.1"/>
</dbReference>
<accession>A0A0H3DC51</accession>
<dbReference type="eggNOG" id="COG0702">
    <property type="taxonomic scope" value="Bacteria"/>
</dbReference>
<dbReference type="Proteomes" id="UP000000328">
    <property type="component" value="Chromosome"/>
</dbReference>
<dbReference type="Gene3D" id="3.90.25.10">
    <property type="entry name" value="UDP-galactose 4-epimerase, domain 1"/>
    <property type="match status" value="1"/>
</dbReference>
<evidence type="ECO:0000313" key="1">
    <source>
        <dbReference type="EMBL" id="ADJ48256.1"/>
    </source>
</evidence>
<protein>
    <recommendedName>
        <fullName evidence="3">Nucleotide-diphosphate-sugar epimerase/NmrA family protein</fullName>
    </recommendedName>
</protein>
<reference evidence="1 2" key="1">
    <citation type="journal article" date="2010" name="Cell Res.">
        <title>Complete genome sequence of the rifamycin SV-producing Amycolatopsis mediterranei U32 revealed its genetic characteristics in phylogeny and metabolism.</title>
        <authorList>
            <person name="Zhao W."/>
            <person name="Zhong Y."/>
            <person name="Yuan H."/>
            <person name="Wang J."/>
            <person name="Zheng H."/>
            <person name="Wang Y."/>
            <person name="Cen X."/>
            <person name="Xu F."/>
            <person name="Bai J."/>
            <person name="Han X."/>
            <person name="Lu G."/>
            <person name="Zhu Y."/>
            <person name="Shao Z."/>
            <person name="Yan H."/>
            <person name="Li C."/>
            <person name="Peng N."/>
            <person name="Zhang Z."/>
            <person name="Zhang Y."/>
            <person name="Lin W."/>
            <person name="Fan Y."/>
            <person name="Qin Z."/>
            <person name="Hu Y."/>
            <person name="Zhu B."/>
            <person name="Wang S."/>
            <person name="Ding X."/>
            <person name="Zhao G.P."/>
        </authorList>
    </citation>
    <scope>NUCLEOTIDE SEQUENCE [LARGE SCALE GENOMIC DNA]</scope>
    <source>
        <strain evidence="2">U-32</strain>
    </source>
</reference>
<dbReference type="EMBL" id="CP002000">
    <property type="protein sequence ID" value="ADJ48256.1"/>
    <property type="molecule type" value="Genomic_DNA"/>
</dbReference>
<name>A0A0H3DC51_AMYMU</name>
<dbReference type="AlphaFoldDB" id="A0A0H3DC51"/>
<gene>
    <name evidence="1" type="ordered locus">AMED_6525</name>
</gene>
<dbReference type="GeneID" id="92874178"/>
<dbReference type="PATRIC" id="fig|749927.5.peg.6785"/>